<feature type="domain" description="N-acetyltransferase" evidence="2">
    <location>
        <begin position="31"/>
        <end position="205"/>
    </location>
</feature>
<feature type="chain" id="PRO_5030866925" description="N-acetyltransferase domain-containing protein" evidence="1">
    <location>
        <begin position="31"/>
        <end position="234"/>
    </location>
</feature>
<reference evidence="3" key="1">
    <citation type="submission" date="2021-01" db="EMBL/GenBank/DDBJ databases">
        <authorList>
            <person name="Corre E."/>
            <person name="Pelletier E."/>
            <person name="Niang G."/>
            <person name="Scheremetjew M."/>
            <person name="Finn R."/>
            <person name="Kale V."/>
            <person name="Holt S."/>
            <person name="Cochrane G."/>
            <person name="Meng A."/>
            <person name="Brown T."/>
            <person name="Cohen L."/>
        </authorList>
    </citation>
    <scope>NUCLEOTIDE SEQUENCE</scope>
    <source>
        <strain evidence="3">308</strain>
    </source>
</reference>
<sequence length="234" mass="25834">MRKEYSPKNHGCYAIRLSIAFFFLLQTANALYVEPVTTSADRHALADLRFDEWIIEEGGNGDSFQSRQAFRMATTDIMEERKGAVAFLARTDDTNTPVGAAELSPIEVEDVVISCEDGNCKPPSILYVTDVLTSRDHRRKGVAMSLMEAVEAEAIVRSGSHLLLHVDPDNSAALKFYQQKKIGYKSPSSELMKQIDALKLAKSANTVGQILLSKVLPKPKKKRLKTAGKGFGRS</sequence>
<feature type="signal peptide" evidence="1">
    <location>
        <begin position="1"/>
        <end position="30"/>
    </location>
</feature>
<evidence type="ECO:0000256" key="1">
    <source>
        <dbReference type="SAM" id="SignalP"/>
    </source>
</evidence>
<dbReference type="PROSITE" id="PS51186">
    <property type="entry name" value="GNAT"/>
    <property type="match status" value="1"/>
</dbReference>
<keyword evidence="1" id="KW-0732">Signal</keyword>
<dbReference type="Gene3D" id="3.40.630.30">
    <property type="match status" value="1"/>
</dbReference>
<proteinExistence type="predicted"/>
<name>A0A7S1BAQ9_9STRA</name>
<organism evidence="3">
    <name type="scientific">Corethron hystrix</name>
    <dbReference type="NCBI Taxonomy" id="216773"/>
    <lineage>
        <taxon>Eukaryota</taxon>
        <taxon>Sar</taxon>
        <taxon>Stramenopiles</taxon>
        <taxon>Ochrophyta</taxon>
        <taxon>Bacillariophyta</taxon>
        <taxon>Coscinodiscophyceae</taxon>
        <taxon>Corethrophycidae</taxon>
        <taxon>Corethrales</taxon>
        <taxon>Corethraceae</taxon>
        <taxon>Corethron</taxon>
    </lineage>
</organism>
<dbReference type="GO" id="GO:0016747">
    <property type="term" value="F:acyltransferase activity, transferring groups other than amino-acyl groups"/>
    <property type="evidence" value="ECO:0007669"/>
    <property type="project" value="InterPro"/>
</dbReference>
<dbReference type="AlphaFoldDB" id="A0A7S1BAQ9"/>
<dbReference type="CDD" id="cd04301">
    <property type="entry name" value="NAT_SF"/>
    <property type="match status" value="1"/>
</dbReference>
<evidence type="ECO:0000259" key="2">
    <source>
        <dbReference type="PROSITE" id="PS51186"/>
    </source>
</evidence>
<dbReference type="Pfam" id="PF00583">
    <property type="entry name" value="Acetyltransf_1"/>
    <property type="match status" value="1"/>
</dbReference>
<dbReference type="SUPFAM" id="SSF55729">
    <property type="entry name" value="Acyl-CoA N-acyltransferases (Nat)"/>
    <property type="match status" value="1"/>
</dbReference>
<dbReference type="EMBL" id="HBFR01010898">
    <property type="protein sequence ID" value="CAD8880669.1"/>
    <property type="molecule type" value="Transcribed_RNA"/>
</dbReference>
<dbReference type="InterPro" id="IPR016181">
    <property type="entry name" value="Acyl_CoA_acyltransferase"/>
</dbReference>
<accession>A0A7S1BAQ9</accession>
<protein>
    <recommendedName>
        <fullName evidence="2">N-acetyltransferase domain-containing protein</fullName>
    </recommendedName>
</protein>
<dbReference type="InterPro" id="IPR000182">
    <property type="entry name" value="GNAT_dom"/>
</dbReference>
<gene>
    <name evidence="3" type="ORF">CHYS00102_LOCUS7855</name>
</gene>
<evidence type="ECO:0000313" key="3">
    <source>
        <dbReference type="EMBL" id="CAD8880669.1"/>
    </source>
</evidence>